<evidence type="ECO:0000259" key="6">
    <source>
        <dbReference type="PROSITE" id="PS51379"/>
    </source>
</evidence>
<protein>
    <submittedName>
        <fullName evidence="7">Glutamate synthase (NADPH) small subunit</fullName>
    </submittedName>
</protein>
<dbReference type="InterPro" id="IPR009051">
    <property type="entry name" value="Helical_ferredxn"/>
</dbReference>
<dbReference type="Pfam" id="PF07992">
    <property type="entry name" value="Pyr_redox_2"/>
    <property type="match status" value="1"/>
</dbReference>
<dbReference type="InterPro" id="IPR017896">
    <property type="entry name" value="4Fe4S_Fe-S-bd"/>
</dbReference>
<sequence length="459" mass="50971">MQNFIFNERIEPKKRAVNERIKDFREIYEIYNPNEAATQADRCVQCGDPYCHNACPLHNFIPHWLKTVAEKDLELAFKISNESSPFPEIMGRVCPQDRLCEGACTLNEGYGAITIGAIETFISEEGFKKGMRPDFCSKKTDKKVAIIGSGPAGLSCATYLLRAGIEPHVFERADRAGGLLTYGIPNFKLDKKVIQRRIDWLIEAGMKLNLNVEVGKSLEFEELLENYDAIFIGIGATKPRRAGIEGENAIGAMMAMDFLTNIQRKIFGDSYDKDKEVKDKRVVVIGGGDTAMDCVRTSIREGAAKAICAYRRDAASMPGSRKEVKNAQEEGAEFIYNVAPTKILTDEENKVIGVEFVKTISTTTKDGKRKLEVIKNSEFTIDADVVIFALGFENTPLEFLAKHGIETNDWGAIKINKNYETTKPGVYAGGDCYRGAHLVVTASYDGREAAKAIARKLLD</sequence>
<evidence type="ECO:0000256" key="3">
    <source>
        <dbReference type="ARBA" id="ARBA00023002"/>
    </source>
</evidence>
<organism evidence="7 8">
    <name type="scientific">Nitratiruptor tergarcus DSM 16512</name>
    <dbReference type="NCBI Taxonomy" id="1069081"/>
    <lineage>
        <taxon>Bacteria</taxon>
        <taxon>Pseudomonadati</taxon>
        <taxon>Campylobacterota</taxon>
        <taxon>Epsilonproteobacteria</taxon>
        <taxon>Nautiliales</taxon>
        <taxon>Nitratiruptoraceae</taxon>
        <taxon>Nitratiruptor</taxon>
    </lineage>
</organism>
<keyword evidence="4" id="KW-0408">Iron</keyword>
<keyword evidence="5" id="KW-0411">Iron-sulfur</keyword>
<dbReference type="GO" id="GO:0046872">
    <property type="term" value="F:metal ion binding"/>
    <property type="evidence" value="ECO:0007669"/>
    <property type="project" value="UniProtKB-KW"/>
</dbReference>
<gene>
    <name evidence="7" type="ORF">SAMN05660197_1148</name>
</gene>
<dbReference type="RefSeq" id="WP_084275574.1">
    <property type="nucleotide sequence ID" value="NZ_AP026671.1"/>
</dbReference>
<dbReference type="Gene3D" id="3.50.50.60">
    <property type="entry name" value="FAD/NAD(P)-binding domain"/>
    <property type="match status" value="2"/>
</dbReference>
<keyword evidence="2" id="KW-0479">Metal-binding</keyword>
<evidence type="ECO:0000256" key="1">
    <source>
        <dbReference type="ARBA" id="ARBA00022485"/>
    </source>
</evidence>
<keyword evidence="1" id="KW-0004">4Fe-4S</keyword>
<dbReference type="PRINTS" id="PR00419">
    <property type="entry name" value="ADXRDTASE"/>
</dbReference>
<dbReference type="Gene3D" id="1.10.1060.10">
    <property type="entry name" value="Alpha-helical ferredoxin"/>
    <property type="match status" value="1"/>
</dbReference>
<dbReference type="GO" id="GO:0051539">
    <property type="term" value="F:4 iron, 4 sulfur cluster binding"/>
    <property type="evidence" value="ECO:0007669"/>
    <property type="project" value="UniProtKB-KW"/>
</dbReference>
<dbReference type="EMBL" id="FWWZ01000001">
    <property type="protein sequence ID" value="SMC09341.1"/>
    <property type="molecule type" value="Genomic_DNA"/>
</dbReference>
<dbReference type="PANTHER" id="PTHR42783:SF3">
    <property type="entry name" value="GLUTAMATE SYNTHASE [NADPH] SMALL CHAIN-RELATED"/>
    <property type="match status" value="1"/>
</dbReference>
<dbReference type="InterPro" id="IPR023753">
    <property type="entry name" value="FAD/NAD-binding_dom"/>
</dbReference>
<keyword evidence="3" id="KW-0560">Oxidoreductase</keyword>
<dbReference type="InterPro" id="IPR006006">
    <property type="entry name" value="GltD-like"/>
</dbReference>
<name>A0A1W1WSQ3_9BACT</name>
<feature type="domain" description="4Fe-4S ferredoxin-type" evidence="6">
    <location>
        <begin position="34"/>
        <end position="65"/>
    </location>
</feature>
<accession>A0A1W1WSQ3</accession>
<evidence type="ECO:0000256" key="4">
    <source>
        <dbReference type="ARBA" id="ARBA00023004"/>
    </source>
</evidence>
<keyword evidence="8" id="KW-1185">Reference proteome</keyword>
<dbReference type="AlphaFoldDB" id="A0A1W1WSQ3"/>
<dbReference type="SUPFAM" id="SSF46548">
    <property type="entry name" value="alpha-helical ferredoxin"/>
    <property type="match status" value="1"/>
</dbReference>
<dbReference type="SUPFAM" id="SSF51971">
    <property type="entry name" value="Nucleotide-binding domain"/>
    <property type="match status" value="1"/>
</dbReference>
<dbReference type="NCBIfam" id="TIGR01318">
    <property type="entry name" value="gltD_gamma_fam"/>
    <property type="match status" value="1"/>
</dbReference>
<dbReference type="OrthoDB" id="9803192at2"/>
<proteinExistence type="predicted"/>
<dbReference type="PROSITE" id="PS51379">
    <property type="entry name" value="4FE4S_FER_2"/>
    <property type="match status" value="1"/>
</dbReference>
<reference evidence="8" key="1">
    <citation type="submission" date="2017-04" db="EMBL/GenBank/DDBJ databases">
        <authorList>
            <person name="Varghese N."/>
            <person name="Submissions S."/>
        </authorList>
    </citation>
    <scope>NUCLEOTIDE SEQUENCE [LARGE SCALE GENOMIC DNA]</scope>
    <source>
        <strain evidence="8">DSM 16512</strain>
    </source>
</reference>
<dbReference type="InterPro" id="IPR028261">
    <property type="entry name" value="DPD_II"/>
</dbReference>
<dbReference type="Proteomes" id="UP000192602">
    <property type="component" value="Unassembled WGS sequence"/>
</dbReference>
<evidence type="ECO:0000313" key="8">
    <source>
        <dbReference type="Proteomes" id="UP000192602"/>
    </source>
</evidence>
<dbReference type="GO" id="GO:0016491">
    <property type="term" value="F:oxidoreductase activity"/>
    <property type="evidence" value="ECO:0007669"/>
    <property type="project" value="UniProtKB-KW"/>
</dbReference>
<evidence type="ECO:0000313" key="7">
    <source>
        <dbReference type="EMBL" id="SMC09341.1"/>
    </source>
</evidence>
<evidence type="ECO:0000256" key="5">
    <source>
        <dbReference type="ARBA" id="ARBA00023014"/>
    </source>
</evidence>
<evidence type="ECO:0000256" key="2">
    <source>
        <dbReference type="ARBA" id="ARBA00022723"/>
    </source>
</evidence>
<dbReference type="Pfam" id="PF14691">
    <property type="entry name" value="Fer4_20"/>
    <property type="match status" value="1"/>
</dbReference>
<dbReference type="InterPro" id="IPR036188">
    <property type="entry name" value="FAD/NAD-bd_sf"/>
</dbReference>
<dbReference type="PANTHER" id="PTHR42783">
    <property type="entry name" value="GLUTAMATE SYNTHASE [NADPH] SMALL CHAIN"/>
    <property type="match status" value="1"/>
</dbReference>
<dbReference type="STRING" id="1069081.SAMN05660197_1148"/>